<dbReference type="AlphaFoldDB" id="D2W015"/>
<dbReference type="Proteomes" id="UP000006671">
    <property type="component" value="Unassembled WGS sequence"/>
</dbReference>
<keyword evidence="2" id="KW-1133">Transmembrane helix</keyword>
<keyword evidence="2" id="KW-0472">Membrane</keyword>
<protein>
    <submittedName>
        <fullName evidence="3">Predicted protein</fullName>
    </submittedName>
</protein>
<keyword evidence="2" id="KW-0812">Transmembrane</keyword>
<reference evidence="3 4" key="1">
    <citation type="journal article" date="2010" name="Cell">
        <title>The genome of Naegleria gruberi illuminates early eukaryotic versatility.</title>
        <authorList>
            <person name="Fritz-Laylin L.K."/>
            <person name="Prochnik S.E."/>
            <person name="Ginger M.L."/>
            <person name="Dacks J.B."/>
            <person name="Carpenter M.L."/>
            <person name="Field M.C."/>
            <person name="Kuo A."/>
            <person name="Paredez A."/>
            <person name="Chapman J."/>
            <person name="Pham J."/>
            <person name="Shu S."/>
            <person name="Neupane R."/>
            <person name="Cipriano M."/>
            <person name="Mancuso J."/>
            <person name="Tu H."/>
            <person name="Salamov A."/>
            <person name="Lindquist E."/>
            <person name="Shapiro H."/>
            <person name="Lucas S."/>
            <person name="Grigoriev I.V."/>
            <person name="Cande W.Z."/>
            <person name="Fulton C."/>
            <person name="Rokhsar D.S."/>
            <person name="Dawson S.C."/>
        </authorList>
    </citation>
    <scope>NUCLEOTIDE SEQUENCE [LARGE SCALE GENOMIC DNA]</scope>
    <source>
        <strain evidence="3 4">NEG-M</strain>
    </source>
</reference>
<dbReference type="VEuPathDB" id="AmoebaDB:NAEGRDRAFT_74695"/>
<keyword evidence="4" id="KW-1185">Reference proteome</keyword>
<feature type="transmembrane region" description="Helical" evidence="2">
    <location>
        <begin position="405"/>
        <end position="429"/>
    </location>
</feature>
<dbReference type="InParanoid" id="D2W015"/>
<dbReference type="GeneID" id="8857577"/>
<dbReference type="RefSeq" id="XP_002670368.1">
    <property type="nucleotide sequence ID" value="XM_002670322.1"/>
</dbReference>
<evidence type="ECO:0000313" key="4">
    <source>
        <dbReference type="Proteomes" id="UP000006671"/>
    </source>
</evidence>
<dbReference type="Gene3D" id="3.30.70.1230">
    <property type="entry name" value="Nucleotide cyclase"/>
    <property type="match status" value="1"/>
</dbReference>
<evidence type="ECO:0000313" key="3">
    <source>
        <dbReference type="EMBL" id="EFC37624.1"/>
    </source>
</evidence>
<dbReference type="KEGG" id="ngr:NAEGRDRAFT_74695"/>
<dbReference type="OMA" id="FENDSIM"/>
<sequence length="759" mass="85108">MTRVSPYIVDHQQEQPNAEKNDDGGVGAAQLFSDTADNASSLMSSSEYSTTHKSVSFFTSIKFCLILAKFMVVLLSVSTLSIIWISSFAPTVSELSSKVRDSEINVIIKNTVNTLSEIAHVGKIMRQQVLSYGYGISDYSKVEVSMYGNYKTSQELYGGVTIASYIGDPYNNCFGTMTWTSTASGAATFNITPTDFQIFYCASMSDNERCIRDSTPNEVLGFYDMKILIESCNNYPNDVVFTPSFADPILPQYTWVSMLSCVPRTTPDAYGNKFSLYYGMDLTITSISDFLKNKTRSIYGARGFFIETKSSYLIAVDSDIPTSKSLSDGTIQRFTIYTIDDKEVVMFSQTILSSIGSLTTLTCNSLNIISDSSHYILSYRLCTDTHIDWVLVYVVPQWNYISSTIIAVIIAMIGSILIICIGIIVATFVSLKIVKPFYKSGFSEVKQLQKQFIFMVNRIKLYKSFIPSHLLSEIENNSAENLPMMVRDDKTASLAEESTQVGEEQSSITGSRFSHDDSHRQSFKKIKRRMENINRFALYLETKSVTLLMTKLRGLNEWVEHLLPSETVILLTDVFDIMNGISRLARGAHLSLFENDSIMLSFNAVGQEESNHQEKALNASRMLVEKLSNVKSTKWRNHQLLSKRPKLADALKFNFAITTQESVCGNIGTKDSKYFTIMGSGKNNLENMLHSSSSLDVQIVCSDNVKLVCENSFMMRLLFPFTFLNDSSLSNRQDESITRNGYVYQVGSALATSNDDEWM</sequence>
<accession>D2W015</accession>
<evidence type="ECO:0000256" key="2">
    <source>
        <dbReference type="SAM" id="Phobius"/>
    </source>
</evidence>
<proteinExistence type="predicted"/>
<organism evidence="4">
    <name type="scientific">Naegleria gruberi</name>
    <name type="common">Amoeba</name>
    <dbReference type="NCBI Taxonomy" id="5762"/>
    <lineage>
        <taxon>Eukaryota</taxon>
        <taxon>Discoba</taxon>
        <taxon>Heterolobosea</taxon>
        <taxon>Tetramitia</taxon>
        <taxon>Eutetramitia</taxon>
        <taxon>Vahlkampfiidae</taxon>
        <taxon>Naegleria</taxon>
    </lineage>
</organism>
<evidence type="ECO:0000256" key="1">
    <source>
        <dbReference type="SAM" id="MobiDB-lite"/>
    </source>
</evidence>
<feature type="region of interest" description="Disordered" evidence="1">
    <location>
        <begin position="1"/>
        <end position="24"/>
    </location>
</feature>
<dbReference type="EMBL" id="GG738916">
    <property type="protein sequence ID" value="EFC37624.1"/>
    <property type="molecule type" value="Genomic_DNA"/>
</dbReference>
<feature type="compositionally biased region" description="Basic and acidic residues" evidence="1">
    <location>
        <begin position="11"/>
        <end position="23"/>
    </location>
</feature>
<dbReference type="InterPro" id="IPR029787">
    <property type="entry name" value="Nucleotide_cyclase"/>
</dbReference>
<feature type="transmembrane region" description="Helical" evidence="2">
    <location>
        <begin position="63"/>
        <end position="85"/>
    </location>
</feature>
<name>D2W015_NAEGR</name>
<gene>
    <name evidence="3" type="ORF">NAEGRDRAFT_74695</name>
</gene>
<dbReference type="SUPFAM" id="SSF55073">
    <property type="entry name" value="Nucleotide cyclase"/>
    <property type="match status" value="1"/>
</dbReference>